<dbReference type="CDD" id="cd20917">
    <property type="entry name" value="DCAF15-NTD"/>
    <property type="match status" value="1"/>
</dbReference>
<dbReference type="Pfam" id="PF14939">
    <property type="entry name" value="DCAF15_WD40"/>
    <property type="match status" value="1"/>
</dbReference>
<dbReference type="CDD" id="cd20913">
    <property type="entry name" value="DCAF15-CTD"/>
    <property type="match status" value="1"/>
</dbReference>
<evidence type="ECO:0000313" key="3">
    <source>
        <dbReference type="EMBL" id="CAL8088636.1"/>
    </source>
</evidence>
<reference evidence="3 4" key="1">
    <citation type="submission" date="2024-08" db="EMBL/GenBank/DDBJ databases">
        <authorList>
            <person name="Cucini C."/>
            <person name="Frati F."/>
        </authorList>
    </citation>
    <scope>NUCLEOTIDE SEQUENCE [LARGE SCALE GENOMIC DNA]</scope>
</reference>
<dbReference type="InterPro" id="IPR038914">
    <property type="entry name" value="DCAF15"/>
</dbReference>
<feature type="region of interest" description="Disordered" evidence="1">
    <location>
        <begin position="540"/>
        <end position="575"/>
    </location>
</feature>
<evidence type="ECO:0000256" key="1">
    <source>
        <dbReference type="SAM" id="MobiDB-lite"/>
    </source>
</evidence>
<dbReference type="InterPro" id="IPR047319">
    <property type="entry name" value="DCAF15_C"/>
</dbReference>
<proteinExistence type="predicted"/>
<dbReference type="InterPro" id="IPR032734">
    <property type="entry name" value="DCAF15_WD40"/>
</dbReference>
<evidence type="ECO:0000313" key="4">
    <source>
        <dbReference type="Proteomes" id="UP001642540"/>
    </source>
</evidence>
<sequence>MFQSLGSPSGASSGNLSIKCGVLYKPWDLRKGSFGNKGSIVSNLFRREVYGSSLHKLTNPFGDNGTPTRLRMPIEEIIPSSALEAGNIFMGFTNCGRYLLSYTCRPSENFGSVFDSDGTYLYTLHIWLFSPYSKVRKVSQVCLFDNNGVYDNNLLIDICQWEMDDSHLLITGHSANPDTECHHTFYTTITTIPDARNCPNCVYIQDDELDDESRTRTNCIVHGLTLHMKYDHVPPFPKMNADVQLRFKEAILLNTGNVIHMVSFRLLRPSPMKVESVVVPAAASALMSTTRVPLRCDMWLKIPNANLGALASVKANAQGYEGDKAVEDNIISLNALDSLSRFFPASTSAKPQTQNQNLPDALSRPHRRLSQSSTDSEFSLFSPKSFTGCDFGPMSPPFLNKPRSPRRNESSSSEQAQNINISPSKLMLPPQERKFFKRRLSSQNLTAGISEVSNEALQSPTKSIEELAQSDSTQSQQNQSAFDVFEMRLEDTAVERHLSSFKTFRKRRLADKKYEFNDADHSAENIIPLKMTRRKSKYSLQGNSMNFSNPRSPRNENVSAGNESPRGSYAELSHPKSPRAHYIMSPVMSPNYMNDSSVSDVLRPLNNNSKVKVSALSPNSNLNTFDANEVKVKEEDLDKDVSSHVMLQAPKKVDSADIPTHPHAKPTISVQVNCVAKVLRSYIQKEDDNMSVITDIEDELYQGYPFPVALPLEVHGAGYQQLQMISNSKAEKLPVPVVQVLQRTLDVEMLCNEVANLICLASDKHYCSCIDFDLAFAEANPDRGTVTSIVVMLVQATSIKQRNRGEKVNLLAYHNGRMKYEAFFSCEWFPTREHCRILYKSNLQELETVPDPWHPTENMESIIKCHLSTLFPTKKTLSNALAVHDWQSLDELVDASGIVTLFKDEGSTLKTERRLNDFNSLMFETNVDLASIPSTTTDSDDEWGM</sequence>
<feature type="compositionally biased region" description="Polar residues" evidence="1">
    <location>
        <begin position="451"/>
        <end position="462"/>
    </location>
</feature>
<dbReference type="PANTHER" id="PTHR28541:SF1">
    <property type="entry name" value="DDB1- AND CUL4-ASSOCIATED FACTOR 15"/>
    <property type="match status" value="1"/>
</dbReference>
<feature type="region of interest" description="Disordered" evidence="1">
    <location>
        <begin position="346"/>
        <end position="428"/>
    </location>
</feature>
<evidence type="ECO:0000259" key="2">
    <source>
        <dbReference type="Pfam" id="PF14939"/>
    </source>
</evidence>
<organism evidence="3 4">
    <name type="scientific">Orchesella dallaii</name>
    <dbReference type="NCBI Taxonomy" id="48710"/>
    <lineage>
        <taxon>Eukaryota</taxon>
        <taxon>Metazoa</taxon>
        <taxon>Ecdysozoa</taxon>
        <taxon>Arthropoda</taxon>
        <taxon>Hexapoda</taxon>
        <taxon>Collembola</taxon>
        <taxon>Entomobryomorpha</taxon>
        <taxon>Entomobryoidea</taxon>
        <taxon>Orchesellidae</taxon>
        <taxon>Orchesellinae</taxon>
        <taxon>Orchesella</taxon>
    </lineage>
</organism>
<feature type="domain" description="DDB1- and CUL4-associated factor 15 WD40 repeat-containing" evidence="2">
    <location>
        <begin position="66"/>
        <end position="265"/>
    </location>
</feature>
<comment type="caution">
    <text evidence="3">The sequence shown here is derived from an EMBL/GenBank/DDBJ whole genome shotgun (WGS) entry which is preliminary data.</text>
</comment>
<dbReference type="PANTHER" id="PTHR28541">
    <property type="entry name" value="DDB1- AND CUL4-ASSOCIATED FACTOR 15"/>
    <property type="match status" value="1"/>
</dbReference>
<dbReference type="Proteomes" id="UP001642540">
    <property type="component" value="Unassembled WGS sequence"/>
</dbReference>
<feature type="compositionally biased region" description="Polar residues" evidence="1">
    <location>
        <begin position="540"/>
        <end position="562"/>
    </location>
</feature>
<feature type="compositionally biased region" description="Low complexity" evidence="1">
    <location>
        <begin position="469"/>
        <end position="478"/>
    </location>
</feature>
<feature type="compositionally biased region" description="Polar residues" evidence="1">
    <location>
        <begin position="346"/>
        <end position="358"/>
    </location>
</feature>
<accession>A0ABP1QAR7</accession>
<feature type="region of interest" description="Disordered" evidence="1">
    <location>
        <begin position="451"/>
        <end position="478"/>
    </location>
</feature>
<keyword evidence="4" id="KW-1185">Reference proteome</keyword>
<name>A0ABP1QAR7_9HEXA</name>
<feature type="compositionally biased region" description="Polar residues" evidence="1">
    <location>
        <begin position="370"/>
        <end position="385"/>
    </location>
</feature>
<protein>
    <recommendedName>
        <fullName evidence="2">DDB1- and CUL4-associated factor 15 WD40 repeat-containing domain-containing protein</fullName>
    </recommendedName>
</protein>
<dbReference type="EMBL" id="CAXLJM020000023">
    <property type="protein sequence ID" value="CAL8088636.1"/>
    <property type="molecule type" value="Genomic_DNA"/>
</dbReference>
<gene>
    <name evidence="3" type="ORF">ODALV1_LOCUS7116</name>
</gene>